<organism evidence="1 2">
    <name type="scientific">Acaryochloris marina (strain MBIC 11017)</name>
    <dbReference type="NCBI Taxonomy" id="329726"/>
    <lineage>
        <taxon>Bacteria</taxon>
        <taxon>Bacillati</taxon>
        <taxon>Cyanobacteriota</taxon>
        <taxon>Cyanophyceae</taxon>
        <taxon>Acaryochloridales</taxon>
        <taxon>Acaryochloridaceae</taxon>
        <taxon>Acaryochloris</taxon>
    </lineage>
</organism>
<dbReference type="Proteomes" id="UP000000268">
    <property type="component" value="Chromosome"/>
</dbReference>
<dbReference type="HOGENOM" id="CLU_2366394_0_0_3"/>
<keyword evidence="2" id="KW-1185">Reference proteome</keyword>
<dbReference type="eggNOG" id="COG4636">
    <property type="taxonomic scope" value="Bacteria"/>
</dbReference>
<proteinExistence type="predicted"/>
<gene>
    <name evidence="1" type="ordered locus">AM1_5614</name>
</gene>
<evidence type="ECO:0000313" key="2">
    <source>
        <dbReference type="Proteomes" id="UP000000268"/>
    </source>
</evidence>
<dbReference type="RefSeq" id="WP_012165784.1">
    <property type="nucleotide sequence ID" value="NC_009925.1"/>
</dbReference>
<dbReference type="KEGG" id="amr:AM1_5614"/>
<name>B0CF48_ACAM1</name>
<protein>
    <submittedName>
        <fullName evidence="1">Uncharacterized protein</fullName>
    </submittedName>
</protein>
<dbReference type="EMBL" id="CP000828">
    <property type="protein sequence ID" value="ABW30564.1"/>
    <property type="molecule type" value="Genomic_DNA"/>
</dbReference>
<sequence length="95" mass="10670">MKTQLSVTETTQTSPIEQHLTLRNGSWETYEELLDAFGEHRAVRLHYDKGVLDFMVKSYLLQLKGWQTATPHCEMNIARGLVNTGSTGGQDTVST</sequence>
<reference evidence="1 2" key="1">
    <citation type="journal article" date="2008" name="Proc. Natl. Acad. Sci. U.S.A.">
        <title>Niche adaptation and genome expansion in the chlorophyll d-producing cyanobacterium Acaryochloris marina.</title>
        <authorList>
            <person name="Swingley W.D."/>
            <person name="Chen M."/>
            <person name="Cheung P.C."/>
            <person name="Conrad A.L."/>
            <person name="Dejesa L.C."/>
            <person name="Hao J."/>
            <person name="Honchak B.M."/>
            <person name="Karbach L.E."/>
            <person name="Kurdoglu A."/>
            <person name="Lahiri S."/>
            <person name="Mastrian S.D."/>
            <person name="Miyashita H."/>
            <person name="Page L."/>
            <person name="Ramakrishna P."/>
            <person name="Satoh S."/>
            <person name="Sattley W.M."/>
            <person name="Shimada Y."/>
            <person name="Taylor H.L."/>
            <person name="Tomo T."/>
            <person name="Tsuchiya T."/>
            <person name="Wang Z.T."/>
            <person name="Raymond J."/>
            <person name="Mimuro M."/>
            <person name="Blankenship R.E."/>
            <person name="Touchman J.W."/>
        </authorList>
    </citation>
    <scope>NUCLEOTIDE SEQUENCE [LARGE SCALE GENOMIC DNA]</scope>
    <source>
        <strain evidence="2">MBIC 11017</strain>
    </source>
</reference>
<dbReference type="AlphaFoldDB" id="B0CF48"/>
<accession>B0CF48</accession>
<evidence type="ECO:0000313" key="1">
    <source>
        <dbReference type="EMBL" id="ABW30564.1"/>
    </source>
</evidence>